<dbReference type="Pfam" id="PF00106">
    <property type="entry name" value="adh_short"/>
    <property type="match status" value="1"/>
</dbReference>
<evidence type="ECO:0000313" key="3">
    <source>
        <dbReference type="Proteomes" id="UP000056750"/>
    </source>
</evidence>
<dbReference type="Proteomes" id="UP001170717">
    <property type="component" value="Unassembled WGS sequence"/>
</dbReference>
<keyword evidence="3" id="KW-1185">Reference proteome</keyword>
<dbReference type="GeneID" id="83259572"/>
<dbReference type="EMBL" id="CP013926">
    <property type="protein sequence ID" value="AMJ75688.1"/>
    <property type="molecule type" value="Genomic_DNA"/>
</dbReference>
<dbReference type="InterPro" id="IPR036291">
    <property type="entry name" value="NAD(P)-bd_dom_sf"/>
</dbReference>
<dbReference type="PANTHER" id="PTHR43544:SF12">
    <property type="entry name" value="NAD(P)-BINDING ROSSMANN-FOLD SUPERFAMILY PROTEIN"/>
    <property type="match status" value="1"/>
</dbReference>
<evidence type="ECO:0000313" key="2">
    <source>
        <dbReference type="EMBL" id="MDO6578697.1"/>
    </source>
</evidence>
<protein>
    <submittedName>
        <fullName evidence="2">SDR family NAD(P)-dependent oxidoreductase</fullName>
    </submittedName>
    <submittedName>
        <fullName evidence="1">Short-chain dehydrogenase</fullName>
    </submittedName>
</protein>
<dbReference type="InterPro" id="IPR002347">
    <property type="entry name" value="SDR_fam"/>
</dbReference>
<sequence>MTDNPKAEQNTAERSANTVSLVIGASGGIGKALVYLLASADVREGEYPKKVIALSRSGYKDPTWPSNVTAISLPEHNEASIAAFVKDLQAQGTRVKLAIVATGVLHNESQGFRPEKRLEDISEEALATYFAVNSTMPALWMKYLVTVMVRENPSIVCISARVGSISDNKLGGWYGYRASKAALNMLVKTAAVEYTRRLKEPLLMCYHPGTVDTGLSAPFQKNVKAKKLFTPEFTANQLLTHLSKLSESRHLNDNESCYFIDWDGKVVTW</sequence>
<organism evidence="2 4">
    <name type="scientific">Alteromonas stellipolaris</name>
    <dbReference type="NCBI Taxonomy" id="233316"/>
    <lineage>
        <taxon>Bacteria</taxon>
        <taxon>Pseudomonadati</taxon>
        <taxon>Pseudomonadota</taxon>
        <taxon>Gammaproteobacteria</taxon>
        <taxon>Alteromonadales</taxon>
        <taxon>Alteromonadaceae</taxon>
        <taxon>Alteromonas/Salinimonas group</taxon>
        <taxon>Alteromonas</taxon>
    </lineage>
</organism>
<dbReference type="SUPFAM" id="SSF51735">
    <property type="entry name" value="NAD(P)-binding Rossmann-fold domains"/>
    <property type="match status" value="1"/>
</dbReference>
<reference evidence="2" key="2">
    <citation type="submission" date="2023-07" db="EMBL/GenBank/DDBJ databases">
        <title>Genome content predicts the carbon catabolic preferences of heterotrophic bacteria.</title>
        <authorList>
            <person name="Gralka M."/>
        </authorList>
    </citation>
    <scope>NUCLEOTIDE SEQUENCE</scope>
    <source>
        <strain evidence="2">F2M12</strain>
    </source>
</reference>
<evidence type="ECO:0000313" key="1">
    <source>
        <dbReference type="EMBL" id="AMJ75688.1"/>
    </source>
</evidence>
<dbReference type="Gene3D" id="3.40.50.720">
    <property type="entry name" value="NAD(P)-binding Rossmann-like Domain"/>
    <property type="match status" value="1"/>
</dbReference>
<gene>
    <name evidence="1" type="ORF">AVL57_18010</name>
    <name evidence="2" type="ORF">Q4527_14935</name>
</gene>
<dbReference type="RefSeq" id="WP_057789367.1">
    <property type="nucleotide sequence ID" value="NZ_CANLMS010000010.1"/>
</dbReference>
<dbReference type="PANTHER" id="PTHR43544">
    <property type="entry name" value="SHORT-CHAIN DEHYDROGENASE/REDUCTASE"/>
    <property type="match status" value="1"/>
</dbReference>
<dbReference type="EMBL" id="JAUOQI010000011">
    <property type="protein sequence ID" value="MDO6578697.1"/>
    <property type="molecule type" value="Genomic_DNA"/>
</dbReference>
<evidence type="ECO:0000313" key="4">
    <source>
        <dbReference type="Proteomes" id="UP001170717"/>
    </source>
</evidence>
<accession>A0AAW7Z5K1</accession>
<reference evidence="1 3" key="1">
    <citation type="submission" date="2015-12" db="EMBL/GenBank/DDBJ databases">
        <title>Intraspecies pangenome expansion in the marine bacterium Alteromonas.</title>
        <authorList>
            <person name="Lopez-Perez M."/>
            <person name="Rodriguez-Valera F."/>
        </authorList>
    </citation>
    <scope>NUCLEOTIDE SEQUENCE [LARGE SCALE GENOMIC DNA]</scope>
    <source>
        <strain evidence="1 3">LMG 21861</strain>
    </source>
</reference>
<dbReference type="PRINTS" id="PR00081">
    <property type="entry name" value="GDHRDH"/>
</dbReference>
<dbReference type="GO" id="GO:0016491">
    <property type="term" value="F:oxidoreductase activity"/>
    <property type="evidence" value="ECO:0007669"/>
    <property type="project" value="TreeGrafter"/>
</dbReference>
<dbReference type="AlphaFoldDB" id="A0AAW7Z5K1"/>
<name>A0AAW7Z5K1_9ALTE</name>
<dbReference type="Proteomes" id="UP000056750">
    <property type="component" value="Chromosome"/>
</dbReference>
<dbReference type="InterPro" id="IPR051468">
    <property type="entry name" value="Fungal_SecMetab_SDRs"/>
</dbReference>
<dbReference type="GO" id="GO:0005737">
    <property type="term" value="C:cytoplasm"/>
    <property type="evidence" value="ECO:0007669"/>
    <property type="project" value="TreeGrafter"/>
</dbReference>
<proteinExistence type="predicted"/>
<dbReference type="KEGG" id="asq:AVL57_18010"/>